<dbReference type="Proteomes" id="UP000287171">
    <property type="component" value="Unassembled WGS sequence"/>
</dbReference>
<evidence type="ECO:0000256" key="1">
    <source>
        <dbReference type="SAM" id="Phobius"/>
    </source>
</evidence>
<name>A0A402B4S5_9CHLR</name>
<gene>
    <name evidence="2" type="ORF">KDA_18300</name>
</gene>
<feature type="transmembrane region" description="Helical" evidence="1">
    <location>
        <begin position="12"/>
        <end position="32"/>
    </location>
</feature>
<accession>A0A402B4S5</accession>
<feature type="transmembrane region" description="Helical" evidence="1">
    <location>
        <begin position="44"/>
        <end position="65"/>
    </location>
</feature>
<dbReference type="AlphaFoldDB" id="A0A402B4S5"/>
<keyword evidence="3" id="KW-1185">Reference proteome</keyword>
<keyword evidence="1" id="KW-1133">Transmembrane helix</keyword>
<organism evidence="2 3">
    <name type="scientific">Dictyobacter alpinus</name>
    <dbReference type="NCBI Taxonomy" id="2014873"/>
    <lineage>
        <taxon>Bacteria</taxon>
        <taxon>Bacillati</taxon>
        <taxon>Chloroflexota</taxon>
        <taxon>Ktedonobacteria</taxon>
        <taxon>Ktedonobacterales</taxon>
        <taxon>Dictyobacteraceae</taxon>
        <taxon>Dictyobacter</taxon>
    </lineage>
</organism>
<dbReference type="EMBL" id="BIFT01000001">
    <property type="protein sequence ID" value="GCE26346.1"/>
    <property type="molecule type" value="Genomic_DNA"/>
</dbReference>
<keyword evidence="1" id="KW-0472">Membrane</keyword>
<evidence type="ECO:0000313" key="2">
    <source>
        <dbReference type="EMBL" id="GCE26346.1"/>
    </source>
</evidence>
<reference evidence="3" key="1">
    <citation type="submission" date="2018-12" db="EMBL/GenBank/DDBJ databases">
        <title>Tengunoibacter tsumagoiensis gen. nov., sp. nov., Dictyobacter kobayashii sp. nov., D. alpinus sp. nov., and D. joshuensis sp. nov. and description of Dictyobacteraceae fam. nov. within the order Ktedonobacterales isolated from Tengu-no-mugimeshi.</title>
        <authorList>
            <person name="Wang C.M."/>
            <person name="Zheng Y."/>
            <person name="Sakai Y."/>
            <person name="Toyoda A."/>
            <person name="Minakuchi Y."/>
            <person name="Abe K."/>
            <person name="Yokota A."/>
            <person name="Yabe S."/>
        </authorList>
    </citation>
    <scope>NUCLEOTIDE SEQUENCE [LARGE SCALE GENOMIC DNA]</scope>
    <source>
        <strain evidence="3">Uno16</strain>
    </source>
</reference>
<sequence>MRGKRPSKDYKSIVICEMFVTLVALFGVWSQWTSIKRPLESKTFWMTIIVGLFTIGTVIWAFVSYMRARKHEQSH</sequence>
<comment type="caution">
    <text evidence="2">The sequence shown here is derived from an EMBL/GenBank/DDBJ whole genome shotgun (WGS) entry which is preliminary data.</text>
</comment>
<evidence type="ECO:0000313" key="3">
    <source>
        <dbReference type="Proteomes" id="UP000287171"/>
    </source>
</evidence>
<protein>
    <submittedName>
        <fullName evidence="2">Uncharacterized protein</fullName>
    </submittedName>
</protein>
<proteinExistence type="predicted"/>
<keyword evidence="1" id="KW-0812">Transmembrane</keyword>